<dbReference type="SUPFAM" id="SSF47413">
    <property type="entry name" value="lambda repressor-like DNA-binding domains"/>
    <property type="match status" value="1"/>
</dbReference>
<evidence type="ECO:0000313" key="2">
    <source>
        <dbReference type="EMBL" id="XBH16129.1"/>
    </source>
</evidence>
<evidence type="ECO:0000313" key="1">
    <source>
        <dbReference type="EMBL" id="XBH16095.1"/>
    </source>
</evidence>
<dbReference type="EMBL" id="CP121196">
    <property type="protein sequence ID" value="XBH16129.1"/>
    <property type="molecule type" value="Genomic_DNA"/>
</dbReference>
<dbReference type="InterPro" id="IPR010982">
    <property type="entry name" value="Lambda_DNA-bd_dom_sf"/>
</dbReference>
<proteinExistence type="predicted"/>
<organism evidence="2">
    <name type="scientific">Telmatobacter sp. DSM 110680</name>
    <dbReference type="NCBI Taxonomy" id="3036704"/>
    <lineage>
        <taxon>Bacteria</taxon>
        <taxon>Pseudomonadati</taxon>
        <taxon>Acidobacteriota</taxon>
        <taxon>Terriglobia</taxon>
        <taxon>Terriglobales</taxon>
        <taxon>Acidobacteriaceae</taxon>
        <taxon>Telmatobacter</taxon>
    </lineage>
</organism>
<dbReference type="GO" id="GO:0003677">
    <property type="term" value="F:DNA binding"/>
    <property type="evidence" value="ECO:0007669"/>
    <property type="project" value="InterPro"/>
</dbReference>
<dbReference type="RefSeq" id="WP_348261326.1">
    <property type="nucleotide sequence ID" value="NZ_CP121196.1"/>
</dbReference>
<dbReference type="EMBL" id="CP121196">
    <property type="protein sequence ID" value="XBH16095.1"/>
    <property type="molecule type" value="Genomic_DNA"/>
</dbReference>
<protein>
    <submittedName>
        <fullName evidence="2">Helix-turn-helix domain-containing protein</fullName>
    </submittedName>
</protein>
<reference evidence="2" key="1">
    <citation type="submission" date="2023-03" db="EMBL/GenBank/DDBJ databases">
        <title>Edaphobacter sp.</title>
        <authorList>
            <person name="Huber K.J."/>
            <person name="Papendorf J."/>
            <person name="Pilke C."/>
            <person name="Bunk B."/>
            <person name="Sproeer C."/>
            <person name="Pester M."/>
        </authorList>
    </citation>
    <scope>NUCLEOTIDE SEQUENCE</scope>
    <source>
        <strain evidence="2">DSM 110680</strain>
    </source>
</reference>
<dbReference type="AlphaFoldDB" id="A0AAU7DE69"/>
<name>A0AAU7DE69_9BACT</name>
<sequence length="102" mass="11422">MKVAPISPAVFAEYRRYASARLFGRFIQGARLARGCSITELAPLACMESSDWEALEEGQWFPDTISHMQLILDALAMPWDAMAEMLLLCDPVWNTPGSVHYS</sequence>
<accession>A0AAU7DE69</accession>
<gene>
    <name evidence="1" type="ORF">P8935_16150</name>
    <name evidence="2" type="ORF">P8935_16320</name>
</gene>